<dbReference type="AlphaFoldDB" id="A0A9W6MF57"/>
<evidence type="ECO:0000313" key="4">
    <source>
        <dbReference type="EMBL" id="GLK11695.1"/>
    </source>
</evidence>
<keyword evidence="2" id="KW-0812">Transmembrane</keyword>
<comment type="caution">
    <text evidence="4">The sequence shown here is derived from an EMBL/GenBank/DDBJ whole genome shotgun (WGS) entry which is preliminary data.</text>
</comment>
<dbReference type="Pfam" id="PF20177">
    <property type="entry name" value="DUF6542"/>
    <property type="match status" value="1"/>
</dbReference>
<feature type="domain" description="DUF6542" evidence="3">
    <location>
        <begin position="26"/>
        <end position="141"/>
    </location>
</feature>
<accession>A0A9W6MF57</accession>
<gene>
    <name evidence="4" type="ORF">GCM10017600_51020</name>
</gene>
<dbReference type="EMBL" id="BSEV01000012">
    <property type="protein sequence ID" value="GLK11695.1"/>
    <property type="molecule type" value="Genomic_DNA"/>
</dbReference>
<protein>
    <recommendedName>
        <fullName evidence="3">DUF6542 domain-containing protein</fullName>
    </recommendedName>
</protein>
<evidence type="ECO:0000256" key="1">
    <source>
        <dbReference type="SAM" id="MobiDB-lite"/>
    </source>
</evidence>
<organism evidence="4 5">
    <name type="scientific">Streptosporangium carneum</name>
    <dbReference type="NCBI Taxonomy" id="47481"/>
    <lineage>
        <taxon>Bacteria</taxon>
        <taxon>Bacillati</taxon>
        <taxon>Actinomycetota</taxon>
        <taxon>Actinomycetes</taxon>
        <taxon>Streptosporangiales</taxon>
        <taxon>Streptosporangiaceae</taxon>
        <taxon>Streptosporangium</taxon>
    </lineage>
</organism>
<feature type="transmembrane region" description="Helical" evidence="2">
    <location>
        <begin position="52"/>
        <end position="72"/>
    </location>
</feature>
<name>A0A9W6MF57_9ACTN</name>
<feature type="transmembrane region" description="Helical" evidence="2">
    <location>
        <begin position="108"/>
        <end position="136"/>
    </location>
</feature>
<feature type="region of interest" description="Disordered" evidence="1">
    <location>
        <begin position="155"/>
        <end position="189"/>
    </location>
</feature>
<feature type="region of interest" description="Disordered" evidence="1">
    <location>
        <begin position="1"/>
        <end position="22"/>
    </location>
</feature>
<evidence type="ECO:0000259" key="3">
    <source>
        <dbReference type="Pfam" id="PF20177"/>
    </source>
</evidence>
<reference evidence="4" key="1">
    <citation type="journal article" date="2014" name="Int. J. Syst. Evol. Microbiol.">
        <title>Complete genome sequence of Corynebacterium casei LMG S-19264T (=DSM 44701T), isolated from a smear-ripened cheese.</title>
        <authorList>
            <consortium name="US DOE Joint Genome Institute (JGI-PGF)"/>
            <person name="Walter F."/>
            <person name="Albersmeier A."/>
            <person name="Kalinowski J."/>
            <person name="Ruckert C."/>
        </authorList>
    </citation>
    <scope>NUCLEOTIDE SEQUENCE</scope>
    <source>
        <strain evidence="4">VKM Ac-2007</strain>
    </source>
</reference>
<keyword evidence="5" id="KW-1185">Reference proteome</keyword>
<proteinExistence type="predicted"/>
<sequence>MVSERGDGRPLGGERANDRKQKNGVRLTGRGAIALVVAFTLLGRILQAVFGPSALVGVAFLAGCAGAVALVNRRDLLSLVVSPPLAFFAATLVAEAVASLSAPTPIQAFGLGMFTALSAGAPWLFAGSLLVLVVAWRRGLASCVRELREELRTAGPDIPRPRVGDSAGFAPEPEGYFEPKVYGTPRDGQ</sequence>
<evidence type="ECO:0000313" key="5">
    <source>
        <dbReference type="Proteomes" id="UP001143474"/>
    </source>
</evidence>
<dbReference type="Proteomes" id="UP001143474">
    <property type="component" value="Unassembled WGS sequence"/>
</dbReference>
<feature type="transmembrane region" description="Helical" evidence="2">
    <location>
        <begin position="27"/>
        <end position="46"/>
    </location>
</feature>
<feature type="transmembrane region" description="Helical" evidence="2">
    <location>
        <begin position="84"/>
        <end position="102"/>
    </location>
</feature>
<dbReference type="InterPro" id="IPR046672">
    <property type="entry name" value="DUF6542"/>
</dbReference>
<evidence type="ECO:0000256" key="2">
    <source>
        <dbReference type="SAM" id="Phobius"/>
    </source>
</evidence>
<keyword evidence="2" id="KW-1133">Transmembrane helix</keyword>
<keyword evidence="2" id="KW-0472">Membrane</keyword>
<reference evidence="4" key="2">
    <citation type="submission" date="2023-01" db="EMBL/GenBank/DDBJ databases">
        <authorList>
            <person name="Sun Q."/>
            <person name="Evtushenko L."/>
        </authorList>
    </citation>
    <scope>NUCLEOTIDE SEQUENCE</scope>
    <source>
        <strain evidence="4">VKM Ac-2007</strain>
    </source>
</reference>